<comment type="caution">
    <text evidence="1">The sequence shown here is derived from an EMBL/GenBank/DDBJ whole genome shotgun (WGS) entry which is preliminary data.</text>
</comment>
<gene>
    <name evidence="1" type="ORF">HUK65_17755</name>
</gene>
<name>A0A7Z0I2V9_9RHOB</name>
<dbReference type="Proteomes" id="UP000529417">
    <property type="component" value="Unassembled WGS sequence"/>
</dbReference>
<reference evidence="1 2" key="1">
    <citation type="journal article" date="2000" name="Arch. Microbiol.">
        <title>Rhodobaca bogoriensis gen. nov. and sp. nov., an alkaliphilic purple nonsulfur bacterium from African Rift Valley soda lakes.</title>
        <authorList>
            <person name="Milford A.D."/>
            <person name="Achenbach L.A."/>
            <person name="Jung D.O."/>
            <person name="Madigan M.T."/>
        </authorList>
    </citation>
    <scope>NUCLEOTIDE SEQUENCE [LARGE SCALE GENOMIC DNA]</scope>
    <source>
        <strain evidence="1 2">2376</strain>
    </source>
</reference>
<accession>A0A7Z0I2V9</accession>
<organism evidence="1 2">
    <name type="scientific">Rhabdonatronobacter sediminivivens</name>
    <dbReference type="NCBI Taxonomy" id="2743469"/>
    <lineage>
        <taxon>Bacteria</taxon>
        <taxon>Pseudomonadati</taxon>
        <taxon>Pseudomonadota</taxon>
        <taxon>Alphaproteobacteria</taxon>
        <taxon>Rhodobacterales</taxon>
        <taxon>Paracoccaceae</taxon>
        <taxon>Rhabdonatronobacter</taxon>
    </lineage>
</organism>
<dbReference type="AlphaFoldDB" id="A0A7Z0I2V9"/>
<sequence>MIKILSIIIVLAGLLGGMAAGHMLRPVPEPAEAEPDAEAEMEPAAQSAQPADVFEVVQMADQFVVPLLRGGNVDALMVINLSLELGKEAEQRLQRLEPRLRDRFLQVLFDHANSGGFDGAFTSNSAMTTLRASLREAGRDVLGPDVWGVLITDLFRRDV</sequence>
<proteinExistence type="predicted"/>
<dbReference type="EMBL" id="JACBXS010000080">
    <property type="protein sequence ID" value="NYS26815.1"/>
    <property type="molecule type" value="Genomic_DNA"/>
</dbReference>
<evidence type="ECO:0000313" key="1">
    <source>
        <dbReference type="EMBL" id="NYS26815.1"/>
    </source>
</evidence>
<dbReference type="RefSeq" id="WP_179907607.1">
    <property type="nucleotide sequence ID" value="NZ_JACBXS010000080.1"/>
</dbReference>
<keyword evidence="1" id="KW-0966">Cell projection</keyword>
<keyword evidence="1" id="KW-0969">Cilium</keyword>
<protein>
    <submittedName>
        <fullName evidence="1">Flagellar basal body-associated FliL family protein</fullName>
    </submittedName>
</protein>
<evidence type="ECO:0000313" key="2">
    <source>
        <dbReference type="Proteomes" id="UP000529417"/>
    </source>
</evidence>
<keyword evidence="1" id="KW-0282">Flagellum</keyword>
<keyword evidence="2" id="KW-1185">Reference proteome</keyword>